<feature type="transmembrane region" description="Helical" evidence="1">
    <location>
        <begin position="228"/>
        <end position="248"/>
    </location>
</feature>
<dbReference type="eggNOG" id="COG3206">
    <property type="taxonomic scope" value="Bacteria"/>
</dbReference>
<dbReference type="HOGENOM" id="CLU_725050_0_0_11"/>
<dbReference type="KEGG" id="car:cauri_0409"/>
<protein>
    <submittedName>
        <fullName evidence="2">Putative membrane protein</fullName>
    </submittedName>
</protein>
<name>C3PKS2_CORA7</name>
<evidence type="ECO:0000256" key="1">
    <source>
        <dbReference type="SAM" id="Phobius"/>
    </source>
</evidence>
<dbReference type="Proteomes" id="UP000002077">
    <property type="component" value="Chromosome"/>
</dbReference>
<organism evidence="2 3">
    <name type="scientific">Corynebacterium aurimucosum (strain ATCC 700975 / DSM 44827 / CIP 107346 / CN-1)</name>
    <name type="common">Corynebacterium nigricans</name>
    <dbReference type="NCBI Taxonomy" id="548476"/>
    <lineage>
        <taxon>Bacteria</taxon>
        <taxon>Bacillati</taxon>
        <taxon>Actinomycetota</taxon>
        <taxon>Actinomycetes</taxon>
        <taxon>Mycobacteriales</taxon>
        <taxon>Corynebacteriaceae</taxon>
        <taxon>Corynebacterium</taxon>
    </lineage>
</organism>
<evidence type="ECO:0000313" key="3">
    <source>
        <dbReference type="Proteomes" id="UP000002077"/>
    </source>
</evidence>
<proteinExistence type="predicted"/>
<feature type="transmembrane region" description="Helical" evidence="1">
    <location>
        <begin position="27"/>
        <end position="45"/>
    </location>
</feature>
<reference evidence="2 3" key="1">
    <citation type="journal article" date="2010" name="BMC Genomics">
        <title>Complete genome sequence and lifestyle of black-pigmented Corynebacterium aurimucosum ATCC 700975 (formerly C. nigricans CN-1) isolated from a vaginal swab of a woman with spontaneous abortion.</title>
        <authorList>
            <person name="Trost E."/>
            <person name="Gotker S."/>
            <person name="Schneider J."/>
            <person name="Schneiker-Bekel S."/>
            <person name="Szczepanowski R."/>
            <person name="Tilker A."/>
            <person name="Viehoever P."/>
            <person name="Arnold W."/>
            <person name="Bekel T."/>
            <person name="Blom J."/>
            <person name="Gartemann K.H."/>
            <person name="Linke B."/>
            <person name="Goesmann A."/>
            <person name="Puhler A."/>
            <person name="Shukla S.K."/>
            <person name="Tauch A."/>
        </authorList>
    </citation>
    <scope>NUCLEOTIDE SEQUENCE [LARGE SCALE GENOMIC DNA]</scope>
    <source>
        <strain evidence="3">ATCC 700975 / DSM 44827 / CIP 107346 / CN-1</strain>
    </source>
</reference>
<dbReference type="STRING" id="548476.cauri_0409"/>
<accession>C3PKS2</accession>
<sequence>MNDTRNAPSDAVGFDVLWAALTQRPRWIAVGIVAGLIAAAVYLVVTPCNYVASTQVNVAAVSADPLVGDKAPSTLVDFSTELQIAKSAETARAAKEKLGEDWTTEELQGVEASGDAEGTVVTLTYANPDEDRAIVGADALATAYLSQRVSLTRARVEDTKASLDEAIARSQEDFGTSTNVVQKDILSQRLATLRDRRAALSYVSFDAGSVIAAAGDNPVYRSPSPVKFLLAGALGGLVFGVVLALLAYTWMRRPRSIADLERVFHAPVFIGVGAAGDAQRWDLAAAQAAHATRGAQGVTVLRDGEDAETVAAADAVTHATGAQMLAADTHRAERLAAVQQGTDVLLVGPVRWTTTQCAELQRDLASVGVTLRGIITTAAKH</sequence>
<dbReference type="InterPro" id="IPR050445">
    <property type="entry name" value="Bact_polysacc_biosynth/exp"/>
</dbReference>
<dbReference type="PANTHER" id="PTHR32309:SF31">
    <property type="entry name" value="CAPSULAR EXOPOLYSACCHARIDE FAMILY"/>
    <property type="match status" value="1"/>
</dbReference>
<keyword evidence="3" id="KW-1185">Reference proteome</keyword>
<evidence type="ECO:0000313" key="2">
    <source>
        <dbReference type="EMBL" id="ACP32008.1"/>
    </source>
</evidence>
<keyword evidence="1" id="KW-0812">Transmembrane</keyword>
<dbReference type="GeneID" id="31923028"/>
<keyword evidence="1" id="KW-0472">Membrane</keyword>
<gene>
    <name evidence="2" type="ordered locus">cauri_0409</name>
</gene>
<dbReference type="EMBL" id="CP001601">
    <property type="protein sequence ID" value="ACP32008.1"/>
    <property type="molecule type" value="Genomic_DNA"/>
</dbReference>
<keyword evidence="1" id="KW-1133">Transmembrane helix</keyword>
<dbReference type="RefSeq" id="WP_010189613.1">
    <property type="nucleotide sequence ID" value="NC_012590.1"/>
</dbReference>
<dbReference type="AlphaFoldDB" id="C3PKS2"/>
<dbReference type="PANTHER" id="PTHR32309">
    <property type="entry name" value="TYROSINE-PROTEIN KINASE"/>
    <property type="match status" value="1"/>
</dbReference>